<dbReference type="EMBL" id="AWEX01000004">
    <property type="protein sequence ID" value="KED05426.1"/>
    <property type="molecule type" value="Genomic_DNA"/>
</dbReference>
<sequence length="73" mass="8210">MIAIEMILTGQEPIRALKKELDRRLVQSICAPLTLGRLHALQRRYDSEVSRNVRQEGLTVLPATVTTLLELAV</sequence>
<dbReference type="Proteomes" id="UP000028704">
    <property type="component" value="Unassembled WGS sequence"/>
</dbReference>
<dbReference type="RefSeq" id="WP_037578332.1">
    <property type="nucleotide sequence ID" value="NZ_AWEX01000004.1"/>
</dbReference>
<reference evidence="1 2" key="1">
    <citation type="journal article" date="2014" name="Int. J. Syst. Evol. Microbiol.">
        <title>Phylogenomics and the dynamic genome evolution of the genus Streptococcus.</title>
        <authorList>
            <consortium name="The Broad Institute Genome Sequencing Platform"/>
            <person name="Richards V.P."/>
            <person name="Palmer S.R."/>
            <person name="Pavinski Bitar P.D."/>
            <person name="Qin X."/>
            <person name="Weinstock G.M."/>
            <person name="Highlander S.K."/>
            <person name="Town C.D."/>
            <person name="Burne R.A."/>
            <person name="Stanhope M.J."/>
        </authorList>
    </citation>
    <scope>NUCLEOTIDE SEQUENCE [LARGE SCALE GENOMIC DNA]</scope>
    <source>
        <strain evidence="1 2">CECT 5772</strain>
    </source>
</reference>
<organism evidence="1 2">
    <name type="scientific">Streptococcus equi subsp. ruminatorum CECT 5772</name>
    <dbReference type="NCBI Taxonomy" id="1051981"/>
    <lineage>
        <taxon>Bacteria</taxon>
        <taxon>Bacillati</taxon>
        <taxon>Bacillota</taxon>
        <taxon>Bacilli</taxon>
        <taxon>Lactobacillales</taxon>
        <taxon>Streptococcaceae</taxon>
        <taxon>Streptococcus</taxon>
    </lineage>
</organism>
<gene>
    <name evidence="1" type="ORF">CECT5772_00241</name>
</gene>
<evidence type="ECO:0000313" key="2">
    <source>
        <dbReference type="Proteomes" id="UP000028704"/>
    </source>
</evidence>
<evidence type="ECO:0000313" key="1">
    <source>
        <dbReference type="EMBL" id="KED05426.1"/>
    </source>
</evidence>
<protein>
    <submittedName>
        <fullName evidence="1">Uncharacterized protein</fullName>
    </submittedName>
</protein>
<dbReference type="AlphaFoldDB" id="A0A922T971"/>
<proteinExistence type="predicted"/>
<accession>A0A922T971</accession>
<name>A0A922T971_9STRE</name>
<comment type="caution">
    <text evidence="1">The sequence shown here is derived from an EMBL/GenBank/DDBJ whole genome shotgun (WGS) entry which is preliminary data.</text>
</comment>